<evidence type="ECO:0008006" key="3">
    <source>
        <dbReference type="Google" id="ProtNLM"/>
    </source>
</evidence>
<comment type="caution">
    <text evidence="1">The sequence shown here is derived from an EMBL/GenBank/DDBJ whole genome shotgun (WGS) entry which is preliminary data.</text>
</comment>
<evidence type="ECO:0000313" key="2">
    <source>
        <dbReference type="Proteomes" id="UP000615755"/>
    </source>
</evidence>
<sequence>MGLSMSQMNQVKSNDHLITQSGDFRRFSVAPMLDWFD</sequence>
<protein>
    <recommendedName>
        <fullName evidence="3">tRNA-dihydrouridine synthase A</fullName>
    </recommendedName>
</protein>
<organism evidence="1 2">
    <name type="scientific">Pseudoalteromonas aurantia 208</name>
    <dbReference type="NCBI Taxonomy" id="1314867"/>
    <lineage>
        <taxon>Bacteria</taxon>
        <taxon>Pseudomonadati</taxon>
        <taxon>Pseudomonadota</taxon>
        <taxon>Gammaproteobacteria</taxon>
        <taxon>Alteromonadales</taxon>
        <taxon>Pseudoalteromonadaceae</taxon>
        <taxon>Pseudoalteromonas</taxon>
    </lineage>
</organism>
<reference evidence="1 2" key="1">
    <citation type="submission" date="2015-03" db="EMBL/GenBank/DDBJ databases">
        <title>Genome sequence of Pseudoalteromonas aurantia.</title>
        <authorList>
            <person name="Xie B.-B."/>
            <person name="Rong J.-C."/>
            <person name="Qin Q.-L."/>
            <person name="Zhang Y.-Z."/>
        </authorList>
    </citation>
    <scope>NUCLEOTIDE SEQUENCE [LARGE SCALE GENOMIC DNA]</scope>
    <source>
        <strain evidence="1 2">208</strain>
    </source>
</reference>
<keyword evidence="2" id="KW-1185">Reference proteome</keyword>
<evidence type="ECO:0000313" key="1">
    <source>
        <dbReference type="EMBL" id="MBE0369244.1"/>
    </source>
</evidence>
<proteinExistence type="predicted"/>
<dbReference type="Proteomes" id="UP000615755">
    <property type="component" value="Unassembled WGS sequence"/>
</dbReference>
<gene>
    <name evidence="1" type="ORF">PAUR_a3058</name>
</gene>
<dbReference type="EMBL" id="AQGV01000012">
    <property type="protein sequence ID" value="MBE0369244.1"/>
    <property type="molecule type" value="Genomic_DNA"/>
</dbReference>
<name>A0ABR9EFR1_9GAMM</name>
<accession>A0ABR9EFR1</accession>